<reference evidence="5 6" key="1">
    <citation type="submission" date="2012-08" db="EMBL/GenBank/DDBJ databases">
        <title>Oryza genome evolution.</title>
        <authorList>
            <person name="Wing R.A."/>
        </authorList>
    </citation>
    <scope>NUCLEOTIDE SEQUENCE</scope>
</reference>
<dbReference type="PANTHER" id="PTHR10579">
    <property type="entry name" value="CALCIUM-ACTIVATED CHLORIDE CHANNEL REGULATOR"/>
    <property type="match status" value="1"/>
</dbReference>
<evidence type="ECO:0000259" key="4">
    <source>
        <dbReference type="PROSITE" id="PS50234"/>
    </source>
</evidence>
<dbReference type="SMART" id="SM00327">
    <property type="entry name" value="VWA"/>
    <property type="match status" value="1"/>
</dbReference>
<dbReference type="Gene3D" id="3.40.50.410">
    <property type="entry name" value="von Willebrand factor, type A domain"/>
    <property type="match status" value="1"/>
</dbReference>
<dbReference type="eggNOG" id="ENOG502QZGI">
    <property type="taxonomic scope" value="Eukaryota"/>
</dbReference>
<evidence type="ECO:0000256" key="3">
    <source>
        <dbReference type="SAM" id="Phobius"/>
    </source>
</evidence>
<proteinExistence type="predicted"/>
<dbReference type="InterPro" id="IPR002035">
    <property type="entry name" value="VWF_A"/>
</dbReference>
<dbReference type="Gramene" id="LPERR01G20670.1">
    <property type="protein sequence ID" value="LPERR01G20670.1"/>
    <property type="gene ID" value="LPERR01G20670"/>
</dbReference>
<reference evidence="6" key="2">
    <citation type="submission" date="2013-12" db="EMBL/GenBank/DDBJ databases">
        <authorList>
            <person name="Yu Y."/>
            <person name="Lee S."/>
            <person name="de Baynast K."/>
            <person name="Wissotski M."/>
            <person name="Liu L."/>
            <person name="Talag J."/>
            <person name="Goicoechea J."/>
            <person name="Angelova A."/>
            <person name="Jetty R."/>
            <person name="Kudrna D."/>
            <person name="Golser W."/>
            <person name="Rivera L."/>
            <person name="Zhang J."/>
            <person name="Wing R."/>
        </authorList>
    </citation>
    <scope>NUCLEOTIDE SEQUENCE</scope>
</reference>
<keyword evidence="3" id="KW-0812">Transmembrane</keyword>
<dbReference type="PANTHER" id="PTHR10579:SF129">
    <property type="entry name" value="OS01G0640200 PROTEIN"/>
    <property type="match status" value="1"/>
</dbReference>
<dbReference type="AlphaFoldDB" id="A0A0D9V3D9"/>
<name>A0A0D9V3D9_9ORYZ</name>
<protein>
    <recommendedName>
        <fullName evidence="4">VWFA domain-containing protein</fullName>
    </recommendedName>
</protein>
<feature type="transmembrane region" description="Helical" evidence="3">
    <location>
        <begin position="505"/>
        <end position="523"/>
    </location>
</feature>
<evidence type="ECO:0000256" key="1">
    <source>
        <dbReference type="SAM" id="Coils"/>
    </source>
</evidence>
<dbReference type="Pfam" id="PF00092">
    <property type="entry name" value="VWA"/>
    <property type="match status" value="1"/>
</dbReference>
<evidence type="ECO:0000313" key="5">
    <source>
        <dbReference type="EnsemblPlants" id="LPERR01G20670.1"/>
    </source>
</evidence>
<accession>A0A0D9V3D9</accession>
<dbReference type="PROSITE" id="PS50234">
    <property type="entry name" value="VWFA"/>
    <property type="match status" value="1"/>
</dbReference>
<feature type="coiled-coil region" evidence="1">
    <location>
        <begin position="352"/>
        <end position="379"/>
    </location>
</feature>
<keyword evidence="3" id="KW-1133">Transmembrane helix</keyword>
<keyword evidence="6" id="KW-1185">Reference proteome</keyword>
<feature type="compositionally biased region" description="Low complexity" evidence="2">
    <location>
        <begin position="9"/>
        <end position="21"/>
    </location>
</feature>
<reference evidence="5" key="3">
    <citation type="submission" date="2015-04" db="UniProtKB">
        <authorList>
            <consortium name="EnsemblPlants"/>
        </authorList>
    </citation>
    <scope>IDENTIFICATION</scope>
</reference>
<evidence type="ECO:0000313" key="6">
    <source>
        <dbReference type="Proteomes" id="UP000032180"/>
    </source>
</evidence>
<sequence>MAYNDDEPTAPTSTGPATARPMGITGLPARQVQLTKYHNPVASLAPNDQEVLLELKGSSSTERAGLDLIAVIDVSGSMSGDGLSKVKAALHFVIRKLSDLDRLCIVTFSKYATRVCPLRFVTDDLRVGLRTLVDGLVASGLTNIKAGLETGLGVIDGRRLTAGRAVNVKLMSDGEQNEGGDARDVDLKNVPVYTFGFGAGHNPNLMEAIVRKSLGGTINYVADGANLTGPFSQLLGGLLTIIAQDVQLTVTRASTPAGDGSSITVTFGTLYSAEVRRVIVYLALDDKTGSRPYDAKVLMAQYRFTFQAQQVNSNPDVITIHRRWSAPAPDAARRAQVETELARRQHAELIRAARARAEANDMENARRKLKEAQKALEDNPDLQAAVNPTAGMLMEELRQLRALMEKGLYDKQGHPYAASSLASHEHDRQRAATRGKADGGVGLFNTPRMETYIEQAKQFDNNPQARCHFPEPEVVEVPPPVPAEPEVPPEVPRDMVAGDRRTLSVVLRVATAVLCLVAFVLMASGSARASADDSYGHYDQYSP</sequence>
<evidence type="ECO:0000256" key="2">
    <source>
        <dbReference type="SAM" id="MobiDB-lite"/>
    </source>
</evidence>
<dbReference type="SUPFAM" id="SSF53300">
    <property type="entry name" value="vWA-like"/>
    <property type="match status" value="1"/>
</dbReference>
<organism evidence="5 6">
    <name type="scientific">Leersia perrieri</name>
    <dbReference type="NCBI Taxonomy" id="77586"/>
    <lineage>
        <taxon>Eukaryota</taxon>
        <taxon>Viridiplantae</taxon>
        <taxon>Streptophyta</taxon>
        <taxon>Embryophyta</taxon>
        <taxon>Tracheophyta</taxon>
        <taxon>Spermatophyta</taxon>
        <taxon>Magnoliopsida</taxon>
        <taxon>Liliopsida</taxon>
        <taxon>Poales</taxon>
        <taxon>Poaceae</taxon>
        <taxon>BOP clade</taxon>
        <taxon>Oryzoideae</taxon>
        <taxon>Oryzeae</taxon>
        <taxon>Oryzinae</taxon>
        <taxon>Leersia</taxon>
    </lineage>
</organism>
<feature type="domain" description="VWFA" evidence="4">
    <location>
        <begin position="67"/>
        <end position="234"/>
    </location>
</feature>
<dbReference type="InterPro" id="IPR051266">
    <property type="entry name" value="CLCR"/>
</dbReference>
<dbReference type="InterPro" id="IPR032838">
    <property type="entry name" value="Vwaint_dom"/>
</dbReference>
<dbReference type="HOGENOM" id="CLU_029892_0_0_1"/>
<feature type="region of interest" description="Disordered" evidence="2">
    <location>
        <begin position="1"/>
        <end position="23"/>
    </location>
</feature>
<dbReference type="EnsemblPlants" id="LPERR01G20670.1">
    <property type="protein sequence ID" value="LPERR01G20670.1"/>
    <property type="gene ID" value="LPERR01G20670"/>
</dbReference>
<keyword evidence="1" id="KW-0175">Coiled coil</keyword>
<dbReference type="InterPro" id="IPR036465">
    <property type="entry name" value="vWFA_dom_sf"/>
</dbReference>
<dbReference type="Pfam" id="PF14624">
    <property type="entry name" value="Vwaint"/>
    <property type="match status" value="1"/>
</dbReference>
<keyword evidence="3" id="KW-0472">Membrane</keyword>
<dbReference type="STRING" id="77586.A0A0D9V3D9"/>
<dbReference type="Proteomes" id="UP000032180">
    <property type="component" value="Chromosome 1"/>
</dbReference>